<name>A0A840Q0P2_9PSEU</name>
<evidence type="ECO:0000259" key="3">
    <source>
        <dbReference type="Pfam" id="PF07883"/>
    </source>
</evidence>
<feature type="compositionally biased region" description="Polar residues" evidence="2">
    <location>
        <begin position="127"/>
        <end position="141"/>
    </location>
</feature>
<evidence type="ECO:0000256" key="1">
    <source>
        <dbReference type="ARBA" id="ARBA00022723"/>
    </source>
</evidence>
<dbReference type="AlphaFoldDB" id="A0A840Q0P2"/>
<sequence>MRIQRRGDNAHDWRLYHGQGSVGVEWYFKETTRLACSVMLYRLDPGAEEGQHFHLDGDAGSCTPNSSDEIYVVTSGEVVMTSGDDRAVLRSGDSLYAPAGTLHGVRNESSEPAELVLIFGPPGSHPRPQTGTESFGLSALS</sequence>
<dbReference type="SUPFAM" id="SSF51182">
    <property type="entry name" value="RmlC-like cupins"/>
    <property type="match status" value="1"/>
</dbReference>
<reference evidence="4 5" key="1">
    <citation type="submission" date="2020-08" db="EMBL/GenBank/DDBJ databases">
        <title>Sequencing the genomes of 1000 actinobacteria strains.</title>
        <authorList>
            <person name="Klenk H.-P."/>
        </authorList>
    </citation>
    <scope>NUCLEOTIDE SEQUENCE [LARGE SCALE GENOMIC DNA]</scope>
    <source>
        <strain evidence="4 5">DSM 45584</strain>
    </source>
</reference>
<feature type="domain" description="Cupin type-2" evidence="3">
    <location>
        <begin position="64"/>
        <end position="119"/>
    </location>
</feature>
<protein>
    <submittedName>
        <fullName evidence="4">Mannose-6-phosphate isomerase-like protein (Cupin superfamily)</fullName>
    </submittedName>
</protein>
<keyword evidence="5" id="KW-1185">Reference proteome</keyword>
<evidence type="ECO:0000313" key="5">
    <source>
        <dbReference type="Proteomes" id="UP000584374"/>
    </source>
</evidence>
<dbReference type="EMBL" id="JACHIW010000001">
    <property type="protein sequence ID" value="MBB5153540.1"/>
    <property type="molecule type" value="Genomic_DNA"/>
</dbReference>
<organism evidence="4 5">
    <name type="scientific">Saccharopolyspora phatthalungensis</name>
    <dbReference type="NCBI Taxonomy" id="664693"/>
    <lineage>
        <taxon>Bacteria</taxon>
        <taxon>Bacillati</taxon>
        <taxon>Actinomycetota</taxon>
        <taxon>Actinomycetes</taxon>
        <taxon>Pseudonocardiales</taxon>
        <taxon>Pseudonocardiaceae</taxon>
        <taxon>Saccharopolyspora</taxon>
    </lineage>
</organism>
<dbReference type="Pfam" id="PF07883">
    <property type="entry name" value="Cupin_2"/>
    <property type="match status" value="1"/>
</dbReference>
<feature type="region of interest" description="Disordered" evidence="2">
    <location>
        <begin position="120"/>
        <end position="141"/>
    </location>
</feature>
<dbReference type="InterPro" id="IPR013096">
    <property type="entry name" value="Cupin_2"/>
</dbReference>
<proteinExistence type="predicted"/>
<keyword evidence="4" id="KW-0413">Isomerase</keyword>
<dbReference type="GO" id="GO:0016853">
    <property type="term" value="F:isomerase activity"/>
    <property type="evidence" value="ECO:0007669"/>
    <property type="project" value="UniProtKB-KW"/>
</dbReference>
<dbReference type="RefSeq" id="WP_184724420.1">
    <property type="nucleotide sequence ID" value="NZ_JACHIW010000001.1"/>
</dbReference>
<dbReference type="Proteomes" id="UP000584374">
    <property type="component" value="Unassembled WGS sequence"/>
</dbReference>
<gene>
    <name evidence="4" type="ORF">BJ970_001074</name>
</gene>
<keyword evidence="1" id="KW-0479">Metal-binding</keyword>
<accession>A0A840Q0P2</accession>
<comment type="caution">
    <text evidence="4">The sequence shown here is derived from an EMBL/GenBank/DDBJ whole genome shotgun (WGS) entry which is preliminary data.</text>
</comment>
<dbReference type="InterPro" id="IPR011051">
    <property type="entry name" value="RmlC_Cupin_sf"/>
</dbReference>
<dbReference type="Gene3D" id="2.60.120.10">
    <property type="entry name" value="Jelly Rolls"/>
    <property type="match status" value="1"/>
</dbReference>
<evidence type="ECO:0000313" key="4">
    <source>
        <dbReference type="EMBL" id="MBB5153540.1"/>
    </source>
</evidence>
<evidence type="ECO:0000256" key="2">
    <source>
        <dbReference type="SAM" id="MobiDB-lite"/>
    </source>
</evidence>
<dbReference type="InterPro" id="IPR051610">
    <property type="entry name" value="GPI/OXD"/>
</dbReference>
<dbReference type="GO" id="GO:0046872">
    <property type="term" value="F:metal ion binding"/>
    <property type="evidence" value="ECO:0007669"/>
    <property type="project" value="UniProtKB-KW"/>
</dbReference>
<dbReference type="InterPro" id="IPR014710">
    <property type="entry name" value="RmlC-like_jellyroll"/>
</dbReference>
<dbReference type="PANTHER" id="PTHR35848">
    <property type="entry name" value="OXALATE-BINDING PROTEIN"/>
    <property type="match status" value="1"/>
</dbReference>